<dbReference type="CDD" id="cd05233">
    <property type="entry name" value="SDR_c"/>
    <property type="match status" value="1"/>
</dbReference>
<dbReference type="AlphaFoldDB" id="F6ERN6"/>
<dbReference type="STRING" id="443218.AS9A_1161"/>
<keyword evidence="2" id="KW-0560">Oxidoreductase</keyword>
<dbReference type="eggNOG" id="COG0300">
    <property type="taxonomic scope" value="Bacteria"/>
</dbReference>
<evidence type="ECO:0000256" key="1">
    <source>
        <dbReference type="ARBA" id="ARBA00006484"/>
    </source>
</evidence>
<dbReference type="HOGENOM" id="CLU_010194_2_1_11"/>
<dbReference type="PROSITE" id="PS00061">
    <property type="entry name" value="ADH_SHORT"/>
    <property type="match status" value="1"/>
</dbReference>
<gene>
    <name evidence="5" type="ordered locus">AS9A_1161</name>
</gene>
<dbReference type="SUPFAM" id="SSF51735">
    <property type="entry name" value="NAD(P)-binding Rossmann-fold domains"/>
    <property type="match status" value="1"/>
</dbReference>
<dbReference type="SMART" id="SM00822">
    <property type="entry name" value="PKS_KR"/>
    <property type="match status" value="1"/>
</dbReference>
<evidence type="ECO:0000313" key="5">
    <source>
        <dbReference type="EMBL" id="AEF39613.1"/>
    </source>
</evidence>
<dbReference type="RefSeq" id="WP_013805962.1">
    <property type="nucleotide sequence ID" value="NC_015564.1"/>
</dbReference>
<dbReference type="PANTHER" id="PTHR44196:SF1">
    <property type="entry name" value="DEHYDROGENASE_REDUCTASE SDR FAMILY MEMBER 7B"/>
    <property type="match status" value="1"/>
</dbReference>
<evidence type="ECO:0000256" key="2">
    <source>
        <dbReference type="ARBA" id="ARBA00023002"/>
    </source>
</evidence>
<dbReference type="EMBL" id="CP002786">
    <property type="protein sequence ID" value="AEF39613.1"/>
    <property type="molecule type" value="Genomic_DNA"/>
</dbReference>
<dbReference type="PRINTS" id="PR00081">
    <property type="entry name" value="GDHRDH"/>
</dbReference>
<dbReference type="InterPro" id="IPR002347">
    <property type="entry name" value="SDR_fam"/>
</dbReference>
<comment type="similarity">
    <text evidence="1 3">Belongs to the short-chain dehydrogenases/reductases (SDR) family.</text>
</comment>
<protein>
    <submittedName>
        <fullName evidence="5">Putative short-chain dehydrogenase/reductase</fullName>
    </submittedName>
</protein>
<keyword evidence="6" id="KW-1185">Reference proteome</keyword>
<name>F6ERN6_HOYSD</name>
<dbReference type="PRINTS" id="PR00080">
    <property type="entry name" value="SDRFAMILY"/>
</dbReference>
<reference evidence="5 6" key="1">
    <citation type="journal article" date="2011" name="J. Bacteriol.">
        <title>Complete genome sequence of Amycolicicoccus subflavus DQS3-9A1T, an actinomycete isolated from crude oil-polluted soil.</title>
        <authorList>
            <person name="Cai M."/>
            <person name="Chen W.M."/>
            <person name="Nie Y."/>
            <person name="Chi C.Q."/>
            <person name="Wang Y.N."/>
            <person name="Tang Y.Q."/>
            <person name="Li G.Y."/>
            <person name="Wu X.L."/>
        </authorList>
    </citation>
    <scope>NUCLEOTIDE SEQUENCE [LARGE SCALE GENOMIC DNA]</scope>
    <source>
        <strain evidence="6">DSM 45089 / DQS3-9A1</strain>
    </source>
</reference>
<dbReference type="GO" id="GO:0016020">
    <property type="term" value="C:membrane"/>
    <property type="evidence" value="ECO:0007669"/>
    <property type="project" value="TreeGrafter"/>
</dbReference>
<dbReference type="InterPro" id="IPR036291">
    <property type="entry name" value="NAD(P)-bd_dom_sf"/>
</dbReference>
<dbReference type="InterPro" id="IPR020904">
    <property type="entry name" value="Sc_DH/Rdtase_CS"/>
</dbReference>
<accession>F6ERN6</accession>
<evidence type="ECO:0000259" key="4">
    <source>
        <dbReference type="SMART" id="SM00822"/>
    </source>
</evidence>
<dbReference type="KEGG" id="asd:AS9A_1161"/>
<dbReference type="Proteomes" id="UP000009235">
    <property type="component" value="Chromosome"/>
</dbReference>
<dbReference type="Gene3D" id="3.40.50.720">
    <property type="entry name" value="NAD(P)-binding Rossmann-like Domain"/>
    <property type="match status" value="1"/>
</dbReference>
<organism evidence="5 6">
    <name type="scientific">Hoyosella subflava (strain DSM 45089 / JCM 17490 / NBRC 109087 / DQS3-9A1)</name>
    <name type="common">Amycolicicoccus subflavus</name>
    <dbReference type="NCBI Taxonomy" id="443218"/>
    <lineage>
        <taxon>Bacteria</taxon>
        <taxon>Bacillati</taxon>
        <taxon>Actinomycetota</taxon>
        <taxon>Actinomycetes</taxon>
        <taxon>Mycobacteriales</taxon>
        <taxon>Hoyosellaceae</taxon>
        <taxon>Hoyosella</taxon>
    </lineage>
</organism>
<dbReference type="Pfam" id="PF00106">
    <property type="entry name" value="adh_short"/>
    <property type="match status" value="1"/>
</dbReference>
<dbReference type="InterPro" id="IPR057326">
    <property type="entry name" value="KR_dom"/>
</dbReference>
<evidence type="ECO:0000313" key="6">
    <source>
        <dbReference type="Proteomes" id="UP000009235"/>
    </source>
</evidence>
<sequence>MRLQSLFSTERRTYGTDAVVTGSGSGIGRAFALELNRRGGRVVCADRDLVSAQETVASIAESGGNAFAVQCDVSDAEQVRDLASTAERWFGNTTRLLINNAGIGAGGKPIGESSLTDWRQAIEVNLFGVIHGCQTFVPLFRERNCGGVINIASAASFVSAPRMGPYSASKAGVLSISETLSSELAGTGIVVTVACPSMVKTNLADSEAIDAVAAQRAKRLMNLIGATPESVAHAILNAHDRGNLHVLPQIDARLVWRIKRAIPGPYTRALGLVEQMMR</sequence>
<dbReference type="OrthoDB" id="4690547at2"/>
<evidence type="ECO:0000256" key="3">
    <source>
        <dbReference type="RuleBase" id="RU000363"/>
    </source>
</evidence>
<proteinExistence type="inferred from homology"/>
<feature type="domain" description="Ketoreductase" evidence="4">
    <location>
        <begin position="15"/>
        <end position="202"/>
    </location>
</feature>
<dbReference type="GO" id="GO:0016491">
    <property type="term" value="F:oxidoreductase activity"/>
    <property type="evidence" value="ECO:0007669"/>
    <property type="project" value="UniProtKB-KW"/>
</dbReference>
<dbReference type="PANTHER" id="PTHR44196">
    <property type="entry name" value="DEHYDROGENASE/REDUCTASE SDR FAMILY MEMBER 7B"/>
    <property type="match status" value="1"/>
</dbReference>